<accession>A0ABQ1U925</accession>
<gene>
    <name evidence="3" type="ORF">GCM10007298_03540</name>
</gene>
<dbReference type="PANTHER" id="PTHR43329">
    <property type="entry name" value="EPOXIDE HYDROLASE"/>
    <property type="match status" value="1"/>
</dbReference>
<evidence type="ECO:0000256" key="1">
    <source>
        <dbReference type="ARBA" id="ARBA00022801"/>
    </source>
</evidence>
<organism evidence="3 4">
    <name type="scientific">Williamsia phyllosphaerae</name>
    <dbReference type="NCBI Taxonomy" id="885042"/>
    <lineage>
        <taxon>Bacteria</taxon>
        <taxon>Bacillati</taxon>
        <taxon>Actinomycetota</taxon>
        <taxon>Actinomycetes</taxon>
        <taxon>Mycobacteriales</taxon>
        <taxon>Nocardiaceae</taxon>
        <taxon>Williamsia</taxon>
    </lineage>
</organism>
<comment type="caution">
    <text evidence="3">The sequence shown here is derived from an EMBL/GenBank/DDBJ whole genome shotgun (WGS) entry which is preliminary data.</text>
</comment>
<keyword evidence="1 3" id="KW-0378">Hydrolase</keyword>
<evidence type="ECO:0000313" key="4">
    <source>
        <dbReference type="Proteomes" id="UP000632454"/>
    </source>
</evidence>
<dbReference type="InterPro" id="IPR029058">
    <property type="entry name" value="AB_hydrolase_fold"/>
</dbReference>
<dbReference type="GO" id="GO:0016787">
    <property type="term" value="F:hydrolase activity"/>
    <property type="evidence" value="ECO:0007669"/>
    <property type="project" value="UniProtKB-KW"/>
</dbReference>
<dbReference type="Proteomes" id="UP000632454">
    <property type="component" value="Unassembled WGS sequence"/>
</dbReference>
<evidence type="ECO:0000313" key="3">
    <source>
        <dbReference type="EMBL" id="GGF10872.1"/>
    </source>
</evidence>
<dbReference type="Gene3D" id="3.40.50.1820">
    <property type="entry name" value="alpha/beta hydrolase"/>
    <property type="match status" value="1"/>
</dbReference>
<dbReference type="InterPro" id="IPR000639">
    <property type="entry name" value="Epox_hydrolase-like"/>
</dbReference>
<reference evidence="4" key="1">
    <citation type="journal article" date="2019" name="Int. J. Syst. Evol. Microbiol.">
        <title>The Global Catalogue of Microorganisms (GCM) 10K type strain sequencing project: providing services to taxonomists for standard genome sequencing and annotation.</title>
        <authorList>
            <consortium name="The Broad Institute Genomics Platform"/>
            <consortium name="The Broad Institute Genome Sequencing Center for Infectious Disease"/>
            <person name="Wu L."/>
            <person name="Ma J."/>
        </authorList>
    </citation>
    <scope>NUCLEOTIDE SEQUENCE [LARGE SCALE GENOMIC DNA]</scope>
    <source>
        <strain evidence="4">CCM 7855</strain>
    </source>
</reference>
<dbReference type="RefSeq" id="WP_188486357.1">
    <property type="nucleotide sequence ID" value="NZ_BMCS01000001.1"/>
</dbReference>
<dbReference type="InterPro" id="IPR000073">
    <property type="entry name" value="AB_hydrolase_1"/>
</dbReference>
<dbReference type="PRINTS" id="PR00111">
    <property type="entry name" value="ABHYDROLASE"/>
</dbReference>
<protein>
    <submittedName>
        <fullName evidence="3">Alpha/beta hydrolase</fullName>
    </submittedName>
</protein>
<evidence type="ECO:0000259" key="2">
    <source>
        <dbReference type="Pfam" id="PF00561"/>
    </source>
</evidence>
<sequence length="310" mass="34501">MPAPDPSSVRIEGPWTHLDVRANGIRFHAVECGDGNTDRPLVLLLHGFGEFWWSWRHQLESLTAQGYRAVALDLRGYGDSDKPPRGYDGWTLAGDTNALIRSLGHADAALVGHADGGLVCWATATLHPRAVRSIAVVGSPHPRALRYAVVRDGAQRSAFLSGFLGNQLPRTAEKTLTKSDGAFIADMFARRTASAWQHTDEYAEVIRRNRAAIQIPGVAFCSLEYRRWAFRSQLRRDGVKFLALMNQRLHIPVLAVRGHLDDYMLTETVSASRYWASRMTYAEVDGSGHYAHEENPGQTAELLHEHLQLV</sequence>
<dbReference type="PRINTS" id="PR00412">
    <property type="entry name" value="EPOXHYDRLASE"/>
</dbReference>
<feature type="domain" description="AB hydrolase-1" evidence="2">
    <location>
        <begin position="40"/>
        <end position="296"/>
    </location>
</feature>
<dbReference type="SUPFAM" id="SSF53474">
    <property type="entry name" value="alpha/beta-Hydrolases"/>
    <property type="match status" value="1"/>
</dbReference>
<keyword evidence="4" id="KW-1185">Reference proteome</keyword>
<proteinExistence type="predicted"/>
<dbReference type="EMBL" id="BMCS01000001">
    <property type="protein sequence ID" value="GGF10872.1"/>
    <property type="molecule type" value="Genomic_DNA"/>
</dbReference>
<dbReference type="Pfam" id="PF00561">
    <property type="entry name" value="Abhydrolase_1"/>
    <property type="match status" value="1"/>
</dbReference>
<name>A0ABQ1U925_9NOCA</name>